<reference evidence="4" key="2">
    <citation type="submission" date="2020-09" db="EMBL/GenBank/DDBJ databases">
        <authorList>
            <person name="Sun Q."/>
            <person name="Zhou Y."/>
        </authorList>
    </citation>
    <scope>NUCLEOTIDE SEQUENCE</scope>
    <source>
        <strain evidence="4">CGMCC 1.15966</strain>
    </source>
</reference>
<organism evidence="4 5">
    <name type="scientific">Sphingobacterium cellulitidis</name>
    <dbReference type="NCBI Taxonomy" id="1768011"/>
    <lineage>
        <taxon>Bacteria</taxon>
        <taxon>Pseudomonadati</taxon>
        <taxon>Bacteroidota</taxon>
        <taxon>Sphingobacteriia</taxon>
        <taxon>Sphingobacteriales</taxon>
        <taxon>Sphingobacteriaceae</taxon>
        <taxon>Sphingobacterium</taxon>
    </lineage>
</organism>
<protein>
    <submittedName>
        <fullName evidence="4">9-O-acetylesterase</fullName>
    </submittedName>
</protein>
<dbReference type="InterPro" id="IPR036514">
    <property type="entry name" value="SGNH_hydro_sf"/>
</dbReference>
<evidence type="ECO:0000313" key="5">
    <source>
        <dbReference type="Proteomes" id="UP000614460"/>
    </source>
</evidence>
<dbReference type="PANTHER" id="PTHR22901:SF0">
    <property type="entry name" value="SIALATE O-ACETYLESTERASE"/>
    <property type="match status" value="1"/>
</dbReference>
<dbReference type="RefSeq" id="WP_229678231.1">
    <property type="nucleotide sequence ID" value="NZ_BMKM01000001.1"/>
</dbReference>
<dbReference type="Pfam" id="PF03629">
    <property type="entry name" value="SASA"/>
    <property type="match status" value="1"/>
</dbReference>
<keyword evidence="1" id="KW-0378">Hydrolase</keyword>
<dbReference type="Proteomes" id="UP000614460">
    <property type="component" value="Unassembled WGS sequence"/>
</dbReference>
<dbReference type="InterPro" id="IPR039329">
    <property type="entry name" value="SIAE"/>
</dbReference>
<feature type="domain" description="Sialate O-acetylesterase" evidence="3">
    <location>
        <begin position="109"/>
        <end position="345"/>
    </location>
</feature>
<feature type="signal peptide" evidence="2">
    <location>
        <begin position="1"/>
        <end position="23"/>
    </location>
</feature>
<dbReference type="EMBL" id="BMKM01000001">
    <property type="protein sequence ID" value="GGE08513.1"/>
    <property type="molecule type" value="Genomic_DNA"/>
</dbReference>
<accession>A0A8H9FWW4</accession>
<dbReference type="AlphaFoldDB" id="A0A8H9FWW4"/>
<name>A0A8H9FWW4_9SPHI</name>
<proteinExistence type="predicted"/>
<evidence type="ECO:0000313" key="4">
    <source>
        <dbReference type="EMBL" id="GGE08513.1"/>
    </source>
</evidence>
<dbReference type="Gene3D" id="3.40.50.1110">
    <property type="entry name" value="SGNH hydrolase"/>
    <property type="match status" value="1"/>
</dbReference>
<evidence type="ECO:0000259" key="3">
    <source>
        <dbReference type="Pfam" id="PF03629"/>
    </source>
</evidence>
<feature type="chain" id="PRO_5034448151" evidence="2">
    <location>
        <begin position="24"/>
        <end position="466"/>
    </location>
</feature>
<evidence type="ECO:0000256" key="2">
    <source>
        <dbReference type="SAM" id="SignalP"/>
    </source>
</evidence>
<evidence type="ECO:0000256" key="1">
    <source>
        <dbReference type="ARBA" id="ARBA00022801"/>
    </source>
</evidence>
<dbReference type="GO" id="GO:0005975">
    <property type="term" value="P:carbohydrate metabolic process"/>
    <property type="evidence" value="ECO:0007669"/>
    <property type="project" value="TreeGrafter"/>
</dbReference>
<gene>
    <name evidence="4" type="ORF">GCM10011516_02860</name>
</gene>
<dbReference type="PANTHER" id="PTHR22901">
    <property type="entry name" value="SIALATE O-ACETYLESTERASE"/>
    <property type="match status" value="1"/>
</dbReference>
<dbReference type="InterPro" id="IPR005181">
    <property type="entry name" value="SASA"/>
</dbReference>
<dbReference type="SUPFAM" id="SSF52266">
    <property type="entry name" value="SGNH hydrolase"/>
    <property type="match status" value="1"/>
</dbReference>
<keyword evidence="5" id="KW-1185">Reference proteome</keyword>
<keyword evidence="2" id="KW-0732">Signal</keyword>
<dbReference type="GO" id="GO:0001681">
    <property type="term" value="F:sialate O-acetylesterase activity"/>
    <property type="evidence" value="ECO:0007669"/>
    <property type="project" value="InterPro"/>
</dbReference>
<comment type="caution">
    <text evidence="4">The sequence shown here is derived from an EMBL/GenBank/DDBJ whole genome shotgun (WGS) entry which is preliminary data.</text>
</comment>
<reference evidence="4" key="1">
    <citation type="journal article" date="2014" name="Int. J. Syst. Evol. Microbiol.">
        <title>Complete genome sequence of Corynebacterium casei LMG S-19264T (=DSM 44701T), isolated from a smear-ripened cheese.</title>
        <authorList>
            <consortium name="US DOE Joint Genome Institute (JGI-PGF)"/>
            <person name="Walter F."/>
            <person name="Albersmeier A."/>
            <person name="Kalinowski J."/>
            <person name="Ruckert C."/>
        </authorList>
    </citation>
    <scope>NUCLEOTIDE SEQUENCE</scope>
    <source>
        <strain evidence="4">CGMCC 1.15966</strain>
    </source>
</reference>
<sequence>MNLKKTLIVSLLAVFALHQEVLAQLRIPNFFSDHMVLQRETEINFWGLAPASSNVKIIGSWFQDTVIAKTNGDGQWRTKLPEGKAGGPYELKVIANQETITLSDILLGDVFLCSGQSNMEWGAAQNLKEIIDEMPNAKNPNIRLLHISRNGSYTPQDQISNKWATLSAESLQPFSAIGYFIGKDINREENIPVGIINSSWGGTAAEVWTPSYLIENDPFLLQRAKIQGANDWRPHNSGVLWNAMVHPFAGYNLTAAFWYQGESNVGTWDGYDKLMKTMITSWRSAWNQDFPFYFVQIAPFQYNNKEPLAAYLREQQAKTAMELPKTGMVVITDLVDNIQDIHPIQKKAVAKRLADLAFAEIYNKPLKDYKSPIYKSQEIKGNAIEISFNNLEGKLTSKGEITDLFIAGANKEFKPAKGKIKGDKLIVESAEVKNPVAVRFGFTEIAMPNLFNSTGLPVSPFRTDNW</sequence>